<evidence type="ECO:0000313" key="2">
    <source>
        <dbReference type="Proteomes" id="UP000240283"/>
    </source>
</evidence>
<gene>
    <name evidence="1" type="ORF">VPR_083</name>
</gene>
<reference evidence="1 2" key="1">
    <citation type="submission" date="2017-12" db="EMBL/GenBank/DDBJ databases">
        <title>Genomic analysis of a novel phage Vp_R1 lytic to Vibrio parahaemolyticus.</title>
        <authorList>
            <person name="Ren H."/>
            <person name="Li Z."/>
        </authorList>
    </citation>
    <scope>NUCLEOTIDE SEQUENCE [LARGE SCALE GENOMIC DNA]</scope>
</reference>
<sequence>MVLVFPVKNPKETFNLLRALCFSTIRIGEMKRDGKISKCLSVKVESSVQAKMIVQQLQTEDIEFAYYLALLDTKVLNSNAAITGYLSYPIQIDESEFDSIQNGFWSETGHYELREIK</sequence>
<name>A0A2H5BQ39_9CAUD</name>
<protein>
    <submittedName>
        <fullName evidence="1">Uncharacterized protein</fullName>
    </submittedName>
</protein>
<dbReference type="EMBL" id="MG603697">
    <property type="protein sequence ID" value="AUG88447.1"/>
    <property type="molecule type" value="Genomic_DNA"/>
</dbReference>
<proteinExistence type="predicted"/>
<dbReference type="Proteomes" id="UP000240283">
    <property type="component" value="Segment"/>
</dbReference>
<keyword evidence="2" id="KW-1185">Reference proteome</keyword>
<evidence type="ECO:0000313" key="1">
    <source>
        <dbReference type="EMBL" id="AUG88447.1"/>
    </source>
</evidence>
<organism evidence="1 2">
    <name type="scientific">Vibrio phage Vp_R1</name>
    <dbReference type="NCBI Taxonomy" id="2059867"/>
    <lineage>
        <taxon>Viruses</taxon>
        <taxon>Duplodnaviria</taxon>
        <taxon>Heunggongvirae</taxon>
        <taxon>Uroviricota</taxon>
        <taxon>Caudoviricetes</taxon>
        <taxon>Grimontviridae</taxon>
        <taxon>Dalianvirus</taxon>
        <taxon>Dalianvirus R1</taxon>
    </lineage>
</organism>
<accession>A0A2H5BQ39</accession>